<sequence>HGLLPNAVETLQMNRLANTGEGCVENGLFKDGEYVGRATTDVSPLRDGSKSGVLSMSVQCECSAV</sequence>
<gene>
    <name evidence="1" type="primary">ORF212521</name>
</gene>
<evidence type="ECO:0000313" key="1">
    <source>
        <dbReference type="EMBL" id="CEK96556.1"/>
    </source>
</evidence>
<accession>A0A0B7BW27</accession>
<dbReference type="AlphaFoldDB" id="A0A0B7BW27"/>
<feature type="non-terminal residue" evidence="1">
    <location>
        <position position="1"/>
    </location>
</feature>
<reference evidence="1" key="1">
    <citation type="submission" date="2014-12" db="EMBL/GenBank/DDBJ databases">
        <title>Insight into the proteome of Arion vulgaris.</title>
        <authorList>
            <person name="Aradska J."/>
            <person name="Bulat T."/>
            <person name="Smidak R."/>
            <person name="Sarate P."/>
            <person name="Gangsoo J."/>
            <person name="Sialana F."/>
            <person name="Bilban M."/>
            <person name="Lubec G."/>
        </authorList>
    </citation>
    <scope>NUCLEOTIDE SEQUENCE</scope>
    <source>
        <tissue evidence="1">Skin</tissue>
    </source>
</reference>
<protein>
    <submittedName>
        <fullName evidence="1">Uncharacterized protein</fullName>
    </submittedName>
</protein>
<name>A0A0B7BW27_9EUPU</name>
<organism evidence="1">
    <name type="scientific">Arion vulgaris</name>
    <dbReference type="NCBI Taxonomy" id="1028688"/>
    <lineage>
        <taxon>Eukaryota</taxon>
        <taxon>Metazoa</taxon>
        <taxon>Spiralia</taxon>
        <taxon>Lophotrochozoa</taxon>
        <taxon>Mollusca</taxon>
        <taxon>Gastropoda</taxon>
        <taxon>Heterobranchia</taxon>
        <taxon>Euthyneura</taxon>
        <taxon>Panpulmonata</taxon>
        <taxon>Eupulmonata</taxon>
        <taxon>Stylommatophora</taxon>
        <taxon>Helicina</taxon>
        <taxon>Arionoidea</taxon>
        <taxon>Arionidae</taxon>
        <taxon>Arion</taxon>
    </lineage>
</organism>
<proteinExistence type="predicted"/>
<dbReference type="EMBL" id="HACG01049691">
    <property type="protein sequence ID" value="CEK96556.1"/>
    <property type="molecule type" value="Transcribed_RNA"/>
</dbReference>